<evidence type="ECO:0000313" key="9">
    <source>
        <dbReference type="EMBL" id="QKG21087.1"/>
    </source>
</evidence>
<dbReference type="Pfam" id="PF14659">
    <property type="entry name" value="Phage_int_SAM_3"/>
    <property type="match status" value="1"/>
</dbReference>
<organism evidence="9 10">
    <name type="scientific">Actinomadura verrucosospora</name>
    <dbReference type="NCBI Taxonomy" id="46165"/>
    <lineage>
        <taxon>Bacteria</taxon>
        <taxon>Bacillati</taxon>
        <taxon>Actinomycetota</taxon>
        <taxon>Actinomycetes</taxon>
        <taxon>Streptosporangiales</taxon>
        <taxon>Thermomonosporaceae</taxon>
        <taxon>Actinomadura</taxon>
    </lineage>
</organism>
<dbReference type="InterPro" id="IPR050808">
    <property type="entry name" value="Phage_Integrase"/>
</dbReference>
<dbReference type="PANTHER" id="PTHR30629:SF2">
    <property type="entry name" value="PROPHAGE INTEGRASE INTS-RELATED"/>
    <property type="match status" value="1"/>
</dbReference>
<dbReference type="PANTHER" id="PTHR30629">
    <property type="entry name" value="PROPHAGE INTEGRASE"/>
    <property type="match status" value="1"/>
</dbReference>
<proteinExistence type="inferred from homology"/>
<dbReference type="InterPro" id="IPR011010">
    <property type="entry name" value="DNA_brk_join_enz"/>
</dbReference>
<dbReference type="EMBL" id="CP053892">
    <property type="protein sequence ID" value="QKG21087.1"/>
    <property type="molecule type" value="Genomic_DNA"/>
</dbReference>
<feature type="domain" description="Core-binding (CB)" evidence="8">
    <location>
        <begin position="46"/>
        <end position="127"/>
    </location>
</feature>
<dbReference type="CDD" id="cd01189">
    <property type="entry name" value="INT_ICEBs1_C_like"/>
    <property type="match status" value="1"/>
</dbReference>
<feature type="domain" description="Tyr recombinase" evidence="7">
    <location>
        <begin position="149"/>
        <end position="365"/>
    </location>
</feature>
<evidence type="ECO:0000256" key="4">
    <source>
        <dbReference type="ARBA" id="ARBA00023172"/>
    </source>
</evidence>
<dbReference type="SUPFAM" id="SSF56349">
    <property type="entry name" value="DNA breaking-rejoining enzymes"/>
    <property type="match status" value="1"/>
</dbReference>
<reference evidence="9 10" key="1">
    <citation type="submission" date="2020-05" db="EMBL/GenBank/DDBJ databases">
        <title>Actinomadura verrucosospora NRRL-B18236 (PFL_A860) Genome sequencing and assembly.</title>
        <authorList>
            <person name="Samborskyy M."/>
        </authorList>
    </citation>
    <scope>NUCLEOTIDE SEQUENCE [LARGE SCALE GENOMIC DNA]</scope>
    <source>
        <strain evidence="9 10">NRRL:B18236</strain>
    </source>
</reference>
<sequence length="378" mass="42492">MTVGYTPQGKRIVRKGSGRTKTAAKEALRKVLRDHEDGLPSEPAKYTVGEAVEYWLQHGLSGRSERTVEMNRTFAENHVIPALGARKLRDLSAEDVDNWLKAKSEELSTRSLKLVHSILHRSVRKAMARDKVRRNVVELCDVPEGREGRPSKALTLVQAKAVLNAARKAEPRIGAYIVLSLATGARTEELRALAWDHVVAYVEDAERWIPVQEAGWEHDAYAMYVWRSVRKKGDTKTRKSRRTLKLPRICVEALQRLHEHQEAIRESAGDATSEPSLVFCTRSGLPLSAANVRRDFRKVLDRAELVGAEWAPREMRHSFVSVLSDHGIPIEDISRLVGHRSTAVTETVYRLQIRPVMEKGATAMDGIFAAEDSMDENP</sequence>
<dbReference type="InterPro" id="IPR004107">
    <property type="entry name" value="Integrase_SAM-like_N"/>
</dbReference>
<keyword evidence="3 5" id="KW-0238">DNA-binding</keyword>
<dbReference type="RefSeq" id="WP_246342822.1">
    <property type="nucleotide sequence ID" value="NZ_CP053892.1"/>
</dbReference>
<dbReference type="GO" id="GO:0015074">
    <property type="term" value="P:DNA integration"/>
    <property type="evidence" value="ECO:0007669"/>
    <property type="project" value="UniProtKB-KW"/>
</dbReference>
<dbReference type="InterPro" id="IPR010998">
    <property type="entry name" value="Integrase_recombinase_N"/>
</dbReference>
<keyword evidence="4" id="KW-0233">DNA recombination</keyword>
<dbReference type="Pfam" id="PF00589">
    <property type="entry name" value="Phage_integrase"/>
    <property type="match status" value="1"/>
</dbReference>
<dbReference type="InterPro" id="IPR013762">
    <property type="entry name" value="Integrase-like_cat_sf"/>
</dbReference>
<gene>
    <name evidence="9" type="ORF">ACTIVE_2725</name>
</gene>
<evidence type="ECO:0000256" key="6">
    <source>
        <dbReference type="SAM" id="MobiDB-lite"/>
    </source>
</evidence>
<evidence type="ECO:0000256" key="3">
    <source>
        <dbReference type="ARBA" id="ARBA00023125"/>
    </source>
</evidence>
<keyword evidence="10" id="KW-1185">Reference proteome</keyword>
<dbReference type="Gene3D" id="1.10.443.10">
    <property type="entry name" value="Intergrase catalytic core"/>
    <property type="match status" value="1"/>
</dbReference>
<accession>A0A7D4A5A6</accession>
<dbReference type="Gene3D" id="1.10.150.130">
    <property type="match status" value="1"/>
</dbReference>
<dbReference type="Proteomes" id="UP000501240">
    <property type="component" value="Chromosome"/>
</dbReference>
<evidence type="ECO:0000313" key="10">
    <source>
        <dbReference type="Proteomes" id="UP000501240"/>
    </source>
</evidence>
<evidence type="ECO:0000256" key="5">
    <source>
        <dbReference type="PROSITE-ProRule" id="PRU01248"/>
    </source>
</evidence>
<keyword evidence="2" id="KW-0229">DNA integration</keyword>
<name>A0A7D4A5A6_ACTVE</name>
<comment type="similarity">
    <text evidence="1">Belongs to the 'phage' integrase family.</text>
</comment>
<evidence type="ECO:0000256" key="2">
    <source>
        <dbReference type="ARBA" id="ARBA00022908"/>
    </source>
</evidence>
<dbReference type="GO" id="GO:0006310">
    <property type="term" value="P:DNA recombination"/>
    <property type="evidence" value="ECO:0007669"/>
    <property type="project" value="UniProtKB-KW"/>
</dbReference>
<dbReference type="GO" id="GO:0003677">
    <property type="term" value="F:DNA binding"/>
    <property type="evidence" value="ECO:0007669"/>
    <property type="project" value="UniProtKB-UniRule"/>
</dbReference>
<evidence type="ECO:0000256" key="1">
    <source>
        <dbReference type="ARBA" id="ARBA00008857"/>
    </source>
</evidence>
<protein>
    <submittedName>
        <fullName evidence="9">Phage integrase</fullName>
    </submittedName>
</protein>
<dbReference type="InterPro" id="IPR002104">
    <property type="entry name" value="Integrase_catalytic"/>
</dbReference>
<dbReference type="PROSITE" id="PS51900">
    <property type="entry name" value="CB"/>
    <property type="match status" value="1"/>
</dbReference>
<evidence type="ECO:0000259" key="8">
    <source>
        <dbReference type="PROSITE" id="PS51900"/>
    </source>
</evidence>
<dbReference type="PROSITE" id="PS51898">
    <property type="entry name" value="TYR_RECOMBINASE"/>
    <property type="match status" value="1"/>
</dbReference>
<dbReference type="InterPro" id="IPR044068">
    <property type="entry name" value="CB"/>
</dbReference>
<evidence type="ECO:0000259" key="7">
    <source>
        <dbReference type="PROSITE" id="PS51898"/>
    </source>
</evidence>
<dbReference type="AlphaFoldDB" id="A0A7D4A5A6"/>
<feature type="region of interest" description="Disordered" evidence="6">
    <location>
        <begin position="1"/>
        <end position="20"/>
    </location>
</feature>